<keyword evidence="18" id="KW-0131">Cell cycle</keyword>
<evidence type="ECO:0000256" key="16">
    <source>
        <dbReference type="RuleBase" id="RU003651"/>
    </source>
</evidence>
<feature type="domain" description="AAA+ ATPase" evidence="17">
    <location>
        <begin position="192"/>
        <end position="332"/>
    </location>
</feature>
<comment type="similarity">
    <text evidence="2 15">In the C-terminal section; belongs to the peptidase M41 family.</text>
</comment>
<dbReference type="GO" id="GO:0006508">
    <property type="term" value="P:proteolysis"/>
    <property type="evidence" value="ECO:0007669"/>
    <property type="project" value="UniProtKB-KW"/>
</dbReference>
<evidence type="ECO:0000256" key="15">
    <source>
        <dbReference type="HAMAP-Rule" id="MF_01458"/>
    </source>
</evidence>
<dbReference type="RefSeq" id="WP_092074854.1">
    <property type="nucleotide sequence ID" value="NZ_FNHB01000013.1"/>
</dbReference>
<evidence type="ECO:0000256" key="10">
    <source>
        <dbReference type="ARBA" id="ARBA00022840"/>
    </source>
</evidence>
<dbReference type="Pfam" id="PF17862">
    <property type="entry name" value="AAA_lid_3"/>
    <property type="match status" value="1"/>
</dbReference>
<feature type="binding site" evidence="15">
    <location>
        <position position="426"/>
    </location>
    <ligand>
        <name>Zn(2+)</name>
        <dbReference type="ChEBI" id="CHEBI:29105"/>
        <note>catalytic</note>
    </ligand>
</feature>
<evidence type="ECO:0000256" key="6">
    <source>
        <dbReference type="ARBA" id="ARBA00022723"/>
    </source>
</evidence>
<evidence type="ECO:0000256" key="3">
    <source>
        <dbReference type="ARBA" id="ARBA00022475"/>
    </source>
</evidence>
<keyword evidence="8 15" id="KW-0378">Hydrolase</keyword>
<dbReference type="HAMAP" id="MF_01458">
    <property type="entry name" value="FtsH"/>
    <property type="match status" value="1"/>
</dbReference>
<dbReference type="InterPro" id="IPR003960">
    <property type="entry name" value="ATPase_AAA_CS"/>
</dbReference>
<dbReference type="EC" id="3.4.24.-" evidence="15"/>
<dbReference type="InterPro" id="IPR041569">
    <property type="entry name" value="AAA_lid_3"/>
</dbReference>
<gene>
    <name evidence="15" type="primary">ftsH</name>
    <name evidence="18" type="ORF">SAMN04488502_11361</name>
</gene>
<dbReference type="Gene3D" id="1.10.8.60">
    <property type="match status" value="1"/>
</dbReference>
<dbReference type="Pfam" id="PF06480">
    <property type="entry name" value="FtsH_ext"/>
    <property type="match status" value="1"/>
</dbReference>
<dbReference type="Pfam" id="PF01434">
    <property type="entry name" value="Peptidase_M41"/>
    <property type="match status" value="1"/>
</dbReference>
<keyword evidence="4 15" id="KW-0645">Protease</keyword>
<evidence type="ECO:0000313" key="19">
    <source>
        <dbReference type="Proteomes" id="UP000214880"/>
    </source>
</evidence>
<dbReference type="Gene3D" id="1.20.58.760">
    <property type="entry name" value="Peptidase M41"/>
    <property type="match status" value="1"/>
</dbReference>
<dbReference type="InterPro" id="IPR037219">
    <property type="entry name" value="Peptidase_M41-like"/>
</dbReference>
<evidence type="ECO:0000256" key="4">
    <source>
        <dbReference type="ARBA" id="ARBA00022670"/>
    </source>
</evidence>
<dbReference type="SUPFAM" id="SSF52540">
    <property type="entry name" value="P-loop containing nucleoside triphosphate hydrolases"/>
    <property type="match status" value="1"/>
</dbReference>
<dbReference type="InterPro" id="IPR011546">
    <property type="entry name" value="Pept_M41_FtsH_extracell"/>
</dbReference>
<evidence type="ECO:0000256" key="1">
    <source>
        <dbReference type="ARBA" id="ARBA00004370"/>
    </source>
</evidence>
<dbReference type="PROSITE" id="PS00674">
    <property type="entry name" value="AAA"/>
    <property type="match status" value="1"/>
</dbReference>
<comment type="similarity">
    <text evidence="16">Belongs to the AAA ATPase family.</text>
</comment>
<dbReference type="GO" id="GO:0030163">
    <property type="term" value="P:protein catabolic process"/>
    <property type="evidence" value="ECO:0007669"/>
    <property type="project" value="UniProtKB-UniRule"/>
</dbReference>
<dbReference type="FunFam" id="1.10.8.60:FF:000001">
    <property type="entry name" value="ATP-dependent zinc metalloprotease FtsH"/>
    <property type="match status" value="1"/>
</dbReference>
<dbReference type="InterPro" id="IPR027417">
    <property type="entry name" value="P-loop_NTPase"/>
</dbReference>
<keyword evidence="5 15" id="KW-0812">Transmembrane</keyword>
<dbReference type="GO" id="GO:0051301">
    <property type="term" value="P:cell division"/>
    <property type="evidence" value="ECO:0007669"/>
    <property type="project" value="UniProtKB-KW"/>
</dbReference>
<evidence type="ECO:0000256" key="9">
    <source>
        <dbReference type="ARBA" id="ARBA00022833"/>
    </source>
</evidence>
<keyword evidence="7 15" id="KW-0547">Nucleotide-binding</keyword>
<dbReference type="AlphaFoldDB" id="A0A1G9Z894"/>
<comment type="caution">
    <text evidence="15">Lacks conserved residue(s) required for the propagation of feature annotation.</text>
</comment>
<keyword evidence="19" id="KW-1185">Reference proteome</keyword>
<feature type="binding site" evidence="15">
    <location>
        <begin position="200"/>
        <end position="207"/>
    </location>
    <ligand>
        <name>ATP</name>
        <dbReference type="ChEBI" id="CHEBI:30616"/>
    </ligand>
</feature>
<dbReference type="OrthoDB" id="9809379at2"/>
<evidence type="ECO:0000256" key="5">
    <source>
        <dbReference type="ARBA" id="ARBA00022692"/>
    </source>
</evidence>
<proteinExistence type="inferred from homology"/>
<evidence type="ECO:0000256" key="7">
    <source>
        <dbReference type="ARBA" id="ARBA00022741"/>
    </source>
</evidence>
<evidence type="ECO:0000256" key="13">
    <source>
        <dbReference type="ARBA" id="ARBA00023136"/>
    </source>
</evidence>
<comment type="cofactor">
    <cofactor evidence="15">
        <name>Zn(2+)</name>
        <dbReference type="ChEBI" id="CHEBI:29105"/>
    </cofactor>
    <text evidence="15">Binds 1 zinc ion per subunit.</text>
</comment>
<keyword evidence="11 15" id="KW-1133">Transmembrane helix</keyword>
<evidence type="ECO:0000256" key="8">
    <source>
        <dbReference type="ARBA" id="ARBA00022801"/>
    </source>
</evidence>
<dbReference type="EMBL" id="FNHB01000013">
    <property type="protein sequence ID" value="SDN17031.1"/>
    <property type="molecule type" value="Genomic_DNA"/>
</dbReference>
<comment type="function">
    <text evidence="15">Acts as a processive, ATP-dependent zinc metallopeptidase for both cytoplasmic and membrane proteins. Plays a role in the quality control of integral membrane proteins.</text>
</comment>
<evidence type="ECO:0000256" key="12">
    <source>
        <dbReference type="ARBA" id="ARBA00023049"/>
    </source>
</evidence>
<evidence type="ECO:0000256" key="11">
    <source>
        <dbReference type="ARBA" id="ARBA00022989"/>
    </source>
</evidence>
<dbReference type="GO" id="GO:0016887">
    <property type="term" value="F:ATP hydrolysis activity"/>
    <property type="evidence" value="ECO:0007669"/>
    <property type="project" value="UniProtKB-UniRule"/>
</dbReference>
<dbReference type="SUPFAM" id="SSF140990">
    <property type="entry name" value="FtsH protease domain-like"/>
    <property type="match status" value="1"/>
</dbReference>
<name>A0A1G9Z894_9FIRM</name>
<comment type="subcellular location">
    <subcellularLocation>
        <location evidence="15">Cell membrane</location>
        <topology evidence="15">Multi-pass membrane protein</topology>
        <orientation evidence="15">Cytoplasmic side</orientation>
    </subcellularLocation>
    <subcellularLocation>
        <location evidence="1">Membrane</location>
    </subcellularLocation>
</comment>
<comment type="similarity">
    <text evidence="14 15">In the central section; belongs to the AAA ATPase family.</text>
</comment>
<keyword evidence="18" id="KW-0132">Cell division</keyword>
<keyword evidence="12 15" id="KW-0482">Metalloprotease</keyword>
<dbReference type="GO" id="GO:0004176">
    <property type="term" value="F:ATP-dependent peptidase activity"/>
    <property type="evidence" value="ECO:0007669"/>
    <property type="project" value="InterPro"/>
</dbReference>
<evidence type="ECO:0000256" key="14">
    <source>
        <dbReference type="ARBA" id="ARBA00061570"/>
    </source>
</evidence>
<dbReference type="InterPro" id="IPR003959">
    <property type="entry name" value="ATPase_AAA_core"/>
</dbReference>
<dbReference type="GO" id="GO:0008270">
    <property type="term" value="F:zinc ion binding"/>
    <property type="evidence" value="ECO:0007669"/>
    <property type="project" value="UniProtKB-UniRule"/>
</dbReference>
<accession>A0A1G9Z894</accession>
<sequence length="604" mass="65762">MNNKQRNFSAGFLFVALLLAWLFNDLIYKPLIIRETEVSYNVFLANLNEGKIDHVILTTDRIIFYLKATETQPETLANVVPVNDPDLTDRLIAAGVEFSAQAQTQSLFTALFGWLLPLLPLFLIWYFIAKRMGGAGPNAMSFGKSKAHEIEGEMIGVKFDDVGGVGEAEVELREVIEYLKTPDKFTRIGAKLPKGILLAGPPGTGKTLLAKATAGEAGVPFFFLTGSSFVEMFVGVGASRVRDLFQQAQKKAPCIIFIDEIDAIGQARSNIGRIGGNSEQENTLNQLLAEMDGFKANSGVVIMAATNRPEILDPALVRPGRFDRQIQVTLPTEPGRLQILKIHTRSMPLSDQVSLERLAKVTAGFSGAELANIANEASLLAVRRNSGTITMTDFDLAIERIVAGLQRKTPLSEDIRRKVAFHEVGHALTAYYLPGTDPVHKVSIIPTAKGALGYTLQMPEEERYLIGESELKSRLAVMLGGRAAELIIFKEASTGASNDLERATEMARRMITEFGMSAKLGPVRYAAAAGNYLSSGVTGRNDLSPATIACIDEEIRLFLNEAHETATRVLTDHPEVLQQAAQFLTDQEVISGDQLAAIANTPAK</sequence>
<dbReference type="FunFam" id="3.40.50.300:FF:000001">
    <property type="entry name" value="ATP-dependent zinc metalloprotease FtsH"/>
    <property type="match status" value="1"/>
</dbReference>
<evidence type="ECO:0000259" key="17">
    <source>
        <dbReference type="SMART" id="SM00382"/>
    </source>
</evidence>
<keyword evidence="9 15" id="KW-0862">Zinc</keyword>
<dbReference type="InterPro" id="IPR005936">
    <property type="entry name" value="FtsH"/>
</dbReference>
<feature type="binding site" evidence="15">
    <location>
        <position position="499"/>
    </location>
    <ligand>
        <name>Zn(2+)</name>
        <dbReference type="ChEBI" id="CHEBI:29105"/>
        <note>catalytic</note>
    </ligand>
</feature>
<dbReference type="FunFam" id="1.20.58.760:FF:000001">
    <property type="entry name" value="ATP-dependent zinc metalloprotease FtsH"/>
    <property type="match status" value="1"/>
</dbReference>
<keyword evidence="10 15" id="KW-0067">ATP-binding</keyword>
<dbReference type="PANTHER" id="PTHR23076">
    <property type="entry name" value="METALLOPROTEASE M41 FTSH"/>
    <property type="match status" value="1"/>
</dbReference>
<comment type="subunit">
    <text evidence="15">Homohexamer.</text>
</comment>
<dbReference type="GO" id="GO:0004222">
    <property type="term" value="F:metalloendopeptidase activity"/>
    <property type="evidence" value="ECO:0007669"/>
    <property type="project" value="InterPro"/>
</dbReference>
<evidence type="ECO:0000313" key="18">
    <source>
        <dbReference type="EMBL" id="SDN17031.1"/>
    </source>
</evidence>
<dbReference type="GO" id="GO:0005524">
    <property type="term" value="F:ATP binding"/>
    <property type="evidence" value="ECO:0007669"/>
    <property type="project" value="UniProtKB-UniRule"/>
</dbReference>
<feature type="active site" evidence="15">
    <location>
        <position position="423"/>
    </location>
</feature>
<keyword evidence="13 15" id="KW-0472">Membrane</keyword>
<feature type="binding site" evidence="15">
    <location>
        <position position="422"/>
    </location>
    <ligand>
        <name>Zn(2+)</name>
        <dbReference type="ChEBI" id="CHEBI:29105"/>
        <note>catalytic</note>
    </ligand>
</feature>
<dbReference type="InterPro" id="IPR003593">
    <property type="entry name" value="AAA+_ATPase"/>
</dbReference>
<dbReference type="NCBIfam" id="TIGR01241">
    <property type="entry name" value="FtsH_fam"/>
    <property type="match status" value="1"/>
</dbReference>
<dbReference type="Proteomes" id="UP000214880">
    <property type="component" value="Unassembled WGS sequence"/>
</dbReference>
<dbReference type="Gene3D" id="3.40.50.300">
    <property type="entry name" value="P-loop containing nucleotide triphosphate hydrolases"/>
    <property type="match status" value="1"/>
</dbReference>
<dbReference type="Pfam" id="PF00004">
    <property type="entry name" value="AAA"/>
    <property type="match status" value="1"/>
</dbReference>
<dbReference type="PANTHER" id="PTHR23076:SF97">
    <property type="entry name" value="ATP-DEPENDENT ZINC METALLOPROTEASE YME1L1"/>
    <property type="match status" value="1"/>
</dbReference>
<dbReference type="CDD" id="cd19501">
    <property type="entry name" value="RecA-like_FtsH"/>
    <property type="match status" value="1"/>
</dbReference>
<organism evidence="18 19">
    <name type="scientific">Dendrosporobacter quercicolus</name>
    <dbReference type="NCBI Taxonomy" id="146817"/>
    <lineage>
        <taxon>Bacteria</taxon>
        <taxon>Bacillati</taxon>
        <taxon>Bacillota</taxon>
        <taxon>Negativicutes</taxon>
        <taxon>Selenomonadales</taxon>
        <taxon>Sporomusaceae</taxon>
        <taxon>Dendrosporobacter</taxon>
    </lineage>
</organism>
<protein>
    <recommendedName>
        <fullName evidence="15">ATP-dependent zinc metalloprotease FtsH</fullName>
        <ecNumber evidence="15">3.4.24.-</ecNumber>
    </recommendedName>
</protein>
<dbReference type="Gene3D" id="3.30.720.210">
    <property type="match status" value="1"/>
</dbReference>
<dbReference type="GO" id="GO:0005886">
    <property type="term" value="C:plasma membrane"/>
    <property type="evidence" value="ECO:0007669"/>
    <property type="project" value="UniProtKB-SubCell"/>
</dbReference>
<dbReference type="STRING" id="146817.SAMN04488502_11361"/>
<reference evidence="18 19" key="1">
    <citation type="submission" date="2016-10" db="EMBL/GenBank/DDBJ databases">
        <authorList>
            <person name="de Groot N.N."/>
        </authorList>
    </citation>
    <scope>NUCLEOTIDE SEQUENCE [LARGE SCALE GENOMIC DNA]</scope>
    <source>
        <strain evidence="18 19">DSM 1736</strain>
    </source>
</reference>
<dbReference type="InterPro" id="IPR000642">
    <property type="entry name" value="Peptidase_M41"/>
</dbReference>
<evidence type="ECO:0000256" key="2">
    <source>
        <dbReference type="ARBA" id="ARBA00010044"/>
    </source>
</evidence>
<keyword evidence="6 15" id="KW-0479">Metal-binding</keyword>
<keyword evidence="3 15" id="KW-1003">Cell membrane</keyword>
<feature type="transmembrane region" description="Helical" evidence="15">
    <location>
        <begin position="107"/>
        <end position="128"/>
    </location>
</feature>
<dbReference type="SMART" id="SM00382">
    <property type="entry name" value="AAA"/>
    <property type="match status" value="1"/>
</dbReference>